<dbReference type="PANTHER" id="PTHR43126">
    <property type="entry name" value="D-ALANYL-D-ALANINE DIPEPTIDASE"/>
    <property type="match status" value="1"/>
</dbReference>
<dbReference type="SUPFAM" id="SSF55166">
    <property type="entry name" value="Hedgehog/DD-peptidase"/>
    <property type="match status" value="1"/>
</dbReference>
<dbReference type="Proteomes" id="UP000309488">
    <property type="component" value="Unassembled WGS sequence"/>
</dbReference>
<dbReference type="InterPro" id="IPR000755">
    <property type="entry name" value="A_A_dipeptidase"/>
</dbReference>
<evidence type="ECO:0000256" key="11">
    <source>
        <dbReference type="SAM" id="SignalP"/>
    </source>
</evidence>
<feature type="binding site" evidence="9">
    <location>
        <position position="209"/>
    </location>
    <ligand>
        <name>Zn(2+)</name>
        <dbReference type="ChEBI" id="CHEBI:29105"/>
        <note>catalytic</note>
    </ligand>
</feature>
<keyword evidence="6 9" id="KW-0224">Dipeptidase</keyword>
<organism evidence="12 13">
    <name type="scientific">Pedobacter polaris</name>
    <dbReference type="NCBI Taxonomy" id="2571273"/>
    <lineage>
        <taxon>Bacteria</taxon>
        <taxon>Pseudomonadati</taxon>
        <taxon>Bacteroidota</taxon>
        <taxon>Sphingobacteriia</taxon>
        <taxon>Sphingobacteriales</taxon>
        <taxon>Sphingobacteriaceae</taxon>
        <taxon>Pedobacter</taxon>
    </lineage>
</organism>
<keyword evidence="11" id="KW-0732">Signal</keyword>
<feature type="signal peptide" evidence="11">
    <location>
        <begin position="1"/>
        <end position="19"/>
    </location>
</feature>
<keyword evidence="4 9" id="KW-0378">Hydrolase</keyword>
<feature type="chain" id="PRO_5020375488" description="D-alanyl-D-alanine dipeptidase" evidence="11">
    <location>
        <begin position="20"/>
        <end position="228"/>
    </location>
</feature>
<evidence type="ECO:0000313" key="12">
    <source>
        <dbReference type="EMBL" id="TKC12628.1"/>
    </source>
</evidence>
<sequence length="228" mass="26143">MKNLNLLLLIVSLSLSACAQKKAQNPYGLTIINDYKAYKADYTVHPNNELIEIKKAIPSVVLDIRYATKNNFMQQVMYKQARAFARKPVVEKLKRIQAILNKKGYGLKIFDAYRPYEITLAFWEKASDKNFVANPAKGSKHNRGCAVDLTIIDIKTGKDVPMPTPYDSFAPEAAPHFANLPAAIIKNRDYLITTMQANGFKVIYNEWWHFDFNGWQNYDLMDIPFENL</sequence>
<dbReference type="GO" id="GO:0160237">
    <property type="term" value="F:D-Ala-D-Ala dipeptidase activity"/>
    <property type="evidence" value="ECO:0007669"/>
    <property type="project" value="UniProtKB-EC"/>
</dbReference>
<keyword evidence="8 10" id="KW-0961">Cell wall biogenesis/degradation</keyword>
<evidence type="ECO:0000256" key="8">
    <source>
        <dbReference type="ARBA" id="ARBA00023316"/>
    </source>
</evidence>
<dbReference type="InterPro" id="IPR009045">
    <property type="entry name" value="Zn_M74/Hedgehog-like"/>
</dbReference>
<accession>A0A4U1CYW5</accession>
<evidence type="ECO:0000256" key="4">
    <source>
        <dbReference type="ARBA" id="ARBA00022801"/>
    </source>
</evidence>
<dbReference type="HAMAP" id="MF_01924">
    <property type="entry name" value="A_A_dipeptidase"/>
    <property type="match status" value="1"/>
</dbReference>
<dbReference type="Pfam" id="PF01427">
    <property type="entry name" value="Peptidase_M15"/>
    <property type="match status" value="1"/>
</dbReference>
<feature type="site" description="Transition state stabilizer" evidence="9">
    <location>
        <position position="114"/>
    </location>
</feature>
<evidence type="ECO:0000256" key="3">
    <source>
        <dbReference type="ARBA" id="ARBA00022723"/>
    </source>
</evidence>
<keyword evidence="2 9" id="KW-0645">Protease</keyword>
<dbReference type="OrthoDB" id="9801430at2"/>
<dbReference type="PIRSF" id="PIRSF026671">
    <property type="entry name" value="AA_dipeptidase"/>
    <property type="match status" value="1"/>
</dbReference>
<keyword evidence="13" id="KW-1185">Reference proteome</keyword>
<evidence type="ECO:0000256" key="5">
    <source>
        <dbReference type="ARBA" id="ARBA00022833"/>
    </source>
</evidence>
<evidence type="ECO:0000256" key="6">
    <source>
        <dbReference type="ARBA" id="ARBA00022997"/>
    </source>
</evidence>
<dbReference type="GO" id="GO:0008270">
    <property type="term" value="F:zinc ion binding"/>
    <property type="evidence" value="ECO:0007669"/>
    <property type="project" value="UniProtKB-UniRule"/>
</dbReference>
<dbReference type="CDD" id="cd14840">
    <property type="entry name" value="D-Ala-D-Ala_dipeptidase_Aad"/>
    <property type="match status" value="1"/>
</dbReference>
<keyword evidence="3 9" id="KW-0479">Metal-binding</keyword>
<keyword evidence="7 9" id="KW-0482">Metalloprotease</keyword>
<comment type="cofactor">
    <cofactor evidence="9">
        <name>Zn(2+)</name>
        <dbReference type="ChEBI" id="CHEBI:29105"/>
    </cofactor>
    <text evidence="9">Binds 1 zinc ion per subunit.</text>
</comment>
<dbReference type="AlphaFoldDB" id="A0A4U1CYW5"/>
<dbReference type="Gene3D" id="3.30.1380.10">
    <property type="match status" value="1"/>
</dbReference>
<name>A0A4U1CYW5_9SPHI</name>
<evidence type="ECO:0000256" key="10">
    <source>
        <dbReference type="PIRNR" id="PIRNR026671"/>
    </source>
</evidence>
<dbReference type="PANTHER" id="PTHR43126:SF1">
    <property type="entry name" value="D-ALANYL-D-ALANINE DIPEPTIDASE"/>
    <property type="match status" value="1"/>
</dbReference>
<dbReference type="PROSITE" id="PS51257">
    <property type="entry name" value="PROKAR_LIPOPROTEIN"/>
    <property type="match status" value="1"/>
</dbReference>
<evidence type="ECO:0000256" key="2">
    <source>
        <dbReference type="ARBA" id="ARBA00022670"/>
    </source>
</evidence>
<evidence type="ECO:0000256" key="1">
    <source>
        <dbReference type="ARBA" id="ARBA00001362"/>
    </source>
</evidence>
<comment type="caution">
    <text evidence="12">The sequence shown here is derived from an EMBL/GenBank/DDBJ whole genome shotgun (WGS) entry which is preliminary data.</text>
</comment>
<evidence type="ECO:0000313" key="13">
    <source>
        <dbReference type="Proteomes" id="UP000309488"/>
    </source>
</evidence>
<keyword evidence="5 9" id="KW-0862">Zinc</keyword>
<dbReference type="RefSeq" id="WP_136838753.1">
    <property type="nucleotide sequence ID" value="NZ_SWBR01000001.1"/>
</dbReference>
<dbReference type="EC" id="3.4.13.22" evidence="9 10"/>
<evidence type="ECO:0000256" key="7">
    <source>
        <dbReference type="ARBA" id="ARBA00023049"/>
    </source>
</evidence>
<dbReference type="GO" id="GO:0008237">
    <property type="term" value="F:metallopeptidase activity"/>
    <property type="evidence" value="ECO:0007669"/>
    <property type="project" value="UniProtKB-KW"/>
</dbReference>
<dbReference type="GO" id="GO:0006508">
    <property type="term" value="P:proteolysis"/>
    <property type="evidence" value="ECO:0007669"/>
    <property type="project" value="UniProtKB-KW"/>
</dbReference>
<feature type="binding site" evidence="9">
    <location>
        <position position="141"/>
    </location>
    <ligand>
        <name>Zn(2+)</name>
        <dbReference type="ChEBI" id="CHEBI:29105"/>
        <note>catalytic</note>
    </ligand>
</feature>
<gene>
    <name evidence="12" type="ORF">FA048_03140</name>
</gene>
<reference evidence="12 13" key="1">
    <citation type="submission" date="2019-04" db="EMBL/GenBank/DDBJ databases">
        <title>Pedobacter sp. RP-3-22 sp. nov., isolated from Arctic soil.</title>
        <authorList>
            <person name="Dahal R.H."/>
            <person name="Kim D.-U."/>
        </authorList>
    </citation>
    <scope>NUCLEOTIDE SEQUENCE [LARGE SCALE GENOMIC DNA]</scope>
    <source>
        <strain evidence="12 13">RP-3-22</strain>
    </source>
</reference>
<dbReference type="EMBL" id="SWBR01000001">
    <property type="protein sequence ID" value="TKC12628.1"/>
    <property type="molecule type" value="Genomic_DNA"/>
</dbReference>
<comment type="similarity">
    <text evidence="9 10">Belongs to the peptidase M15D family.</text>
</comment>
<feature type="binding site" evidence="9">
    <location>
        <position position="148"/>
    </location>
    <ligand>
        <name>Zn(2+)</name>
        <dbReference type="ChEBI" id="CHEBI:29105"/>
        <note>catalytic</note>
    </ligand>
</feature>
<comment type="function">
    <text evidence="9 10">Catalyzes hydrolysis of the D-alanyl-D-alanine dipeptide.</text>
</comment>
<comment type="catalytic activity">
    <reaction evidence="1 9 10">
        <text>D-alanyl-D-alanine + H2O = 2 D-alanine</text>
        <dbReference type="Rhea" id="RHEA:20661"/>
        <dbReference type="ChEBI" id="CHEBI:15377"/>
        <dbReference type="ChEBI" id="CHEBI:57416"/>
        <dbReference type="ChEBI" id="CHEBI:57822"/>
        <dbReference type="EC" id="3.4.13.22"/>
    </reaction>
</comment>
<evidence type="ECO:0000256" key="9">
    <source>
        <dbReference type="HAMAP-Rule" id="MF_01924"/>
    </source>
</evidence>
<dbReference type="GO" id="GO:0071555">
    <property type="term" value="P:cell wall organization"/>
    <property type="evidence" value="ECO:0007669"/>
    <property type="project" value="UniProtKB-KW"/>
</dbReference>
<feature type="active site" description="Proton donor/acceptor" evidence="9">
    <location>
        <position position="206"/>
    </location>
</feature>
<proteinExistence type="inferred from homology"/>
<protein>
    <recommendedName>
        <fullName evidence="9 10">D-alanyl-D-alanine dipeptidase</fullName>
        <shortName evidence="9 10">D-Ala-D-Ala dipeptidase</shortName>
        <ecNumber evidence="9 10">3.4.13.22</ecNumber>
    </recommendedName>
</protein>